<sequence length="348" mass="38277">MTQRPIVFLDIDGTLLPLGPGDRSLAVDDPGAWRAQSNPQLGRLRRAPSYDLVRLGGELVWATAWGQDANEVVAPILALGQLPVVDFEEDDDVPVPGGLHWKTASLVRHAGGCPFVWLDDEIRDLDQQWVEAAHPGPALLHRVSPTSGLTEDDLALVKAWVQEIAGPPLPDVVPPPLRAIMDAWYDYDNGRGVAFEPYLELEPVAETGWWLRHWTGNPDVTGEEFRPFGQDGGGGYACSWMIREGADLVDQPVVYLGSDGDVAVLAADAWDALWFFAHGFGPHDVPSEFEPGERYFKPDPDRTVRPHVELAQAADRLAPGRRRAVDQIVADATVGLPDLRTWVDDLCR</sequence>
<proteinExistence type="predicted"/>
<comment type="caution">
    <text evidence="1">The sequence shown here is derived from an EMBL/GenBank/DDBJ whole genome shotgun (WGS) entry which is preliminary data.</text>
</comment>
<dbReference type="RefSeq" id="WP_229872587.1">
    <property type="nucleotide sequence ID" value="NZ_BNAS01000006.1"/>
</dbReference>
<organism evidence="1 2">
    <name type="scientific">Promicromonospora soli</name>
    <dbReference type="NCBI Taxonomy" id="2035533"/>
    <lineage>
        <taxon>Bacteria</taxon>
        <taxon>Bacillati</taxon>
        <taxon>Actinomycetota</taxon>
        <taxon>Actinomycetes</taxon>
        <taxon>Micrococcales</taxon>
        <taxon>Promicromonosporaceae</taxon>
        <taxon>Promicromonospora</taxon>
    </lineage>
</organism>
<reference evidence="1" key="1">
    <citation type="journal article" date="2014" name="Int. J. Syst. Evol. Microbiol.">
        <title>Complete genome sequence of Corynebacterium casei LMG S-19264T (=DSM 44701T), isolated from a smear-ripened cheese.</title>
        <authorList>
            <consortium name="US DOE Joint Genome Institute (JGI-PGF)"/>
            <person name="Walter F."/>
            <person name="Albersmeier A."/>
            <person name="Kalinowski J."/>
            <person name="Ruckert C."/>
        </authorList>
    </citation>
    <scope>NUCLEOTIDE SEQUENCE</scope>
    <source>
        <strain evidence="1">CGMCC 4.7398</strain>
    </source>
</reference>
<dbReference type="Proteomes" id="UP000627369">
    <property type="component" value="Unassembled WGS sequence"/>
</dbReference>
<gene>
    <name evidence="1" type="ORF">GCM10017772_37840</name>
</gene>
<reference evidence="1" key="2">
    <citation type="submission" date="2020-09" db="EMBL/GenBank/DDBJ databases">
        <authorList>
            <person name="Sun Q."/>
            <person name="Zhou Y."/>
        </authorList>
    </citation>
    <scope>NUCLEOTIDE SEQUENCE</scope>
    <source>
        <strain evidence="1">CGMCC 4.7398</strain>
    </source>
</reference>
<accession>A0A919G364</accession>
<dbReference type="AlphaFoldDB" id="A0A919G364"/>
<dbReference type="EMBL" id="BNAS01000006">
    <property type="protein sequence ID" value="GHH77273.1"/>
    <property type="molecule type" value="Genomic_DNA"/>
</dbReference>
<evidence type="ECO:0000313" key="1">
    <source>
        <dbReference type="EMBL" id="GHH77273.1"/>
    </source>
</evidence>
<evidence type="ECO:0000313" key="2">
    <source>
        <dbReference type="Proteomes" id="UP000627369"/>
    </source>
</evidence>
<protein>
    <submittedName>
        <fullName evidence="1">Uncharacterized protein</fullName>
    </submittedName>
</protein>
<name>A0A919G364_9MICO</name>
<keyword evidence="2" id="KW-1185">Reference proteome</keyword>